<protein>
    <submittedName>
        <fullName evidence="5">Uncharacterized LOC103036218</fullName>
    </submittedName>
</protein>
<evidence type="ECO:0000313" key="5">
    <source>
        <dbReference type="Ensembl" id="ENSAMXP00000052508.1"/>
    </source>
</evidence>
<dbReference type="InterPro" id="IPR039090">
    <property type="entry name" value="CD7"/>
</dbReference>
<name>A0A3B1KDE3_ASTMX</name>
<keyword evidence="2" id="KW-0472">Membrane</keyword>
<sequence length="247" mass="27716">MSVYQLLIWILLEQTMASGEILYIFGVREQSVDISCEPKPENTQLTAFHLYRKSDQRKDLLLSVNQTGDKIHRPDYRRRIRISGRLNSSRVNVTLLDLRKEDTGLYVCEFRTAAKSQQVLKPTDVILLVKDGDCSCVSHTSLIYIITAAVVLLLFALSFLSAAHYRKAHPQPVTEAPIYEQMTTATPAHRSADHHPNQTHPTAKDPVYAVPQKMGNGDSPYAVPRTVKSICEAPQQESSPESVVETN</sequence>
<proteinExistence type="predicted"/>
<feature type="chain" id="PRO_5017346063" evidence="3">
    <location>
        <begin position="20"/>
        <end position="247"/>
    </location>
</feature>
<dbReference type="AlphaFoldDB" id="A0A3B1KDE3"/>
<dbReference type="InterPro" id="IPR013783">
    <property type="entry name" value="Ig-like_fold"/>
</dbReference>
<dbReference type="KEGG" id="amex:103036218"/>
<dbReference type="PANTHER" id="PTHR15343:SF0">
    <property type="entry name" value="T-CELL ANTIGEN CD7"/>
    <property type="match status" value="1"/>
</dbReference>
<feature type="signal peptide" evidence="3">
    <location>
        <begin position="1"/>
        <end position="19"/>
    </location>
</feature>
<feature type="region of interest" description="Disordered" evidence="1">
    <location>
        <begin position="186"/>
        <end position="247"/>
    </location>
</feature>
<dbReference type="Gene3D" id="2.60.40.10">
    <property type="entry name" value="Immunoglobulins"/>
    <property type="match status" value="1"/>
</dbReference>
<reference evidence="6" key="1">
    <citation type="submission" date="2013-03" db="EMBL/GenBank/DDBJ databases">
        <authorList>
            <person name="Jeffery W."/>
            <person name="Warren W."/>
            <person name="Wilson R.K."/>
        </authorList>
    </citation>
    <scope>NUCLEOTIDE SEQUENCE</scope>
    <source>
        <strain evidence="6">female</strain>
    </source>
</reference>
<organism evidence="5 6">
    <name type="scientific">Astyanax mexicanus</name>
    <name type="common">Blind cave fish</name>
    <name type="synonym">Astyanax fasciatus mexicanus</name>
    <dbReference type="NCBI Taxonomy" id="7994"/>
    <lineage>
        <taxon>Eukaryota</taxon>
        <taxon>Metazoa</taxon>
        <taxon>Chordata</taxon>
        <taxon>Craniata</taxon>
        <taxon>Vertebrata</taxon>
        <taxon>Euteleostomi</taxon>
        <taxon>Actinopterygii</taxon>
        <taxon>Neopterygii</taxon>
        <taxon>Teleostei</taxon>
        <taxon>Ostariophysi</taxon>
        <taxon>Characiformes</taxon>
        <taxon>Characoidei</taxon>
        <taxon>Acestrorhamphidae</taxon>
        <taxon>Acestrorhamphinae</taxon>
        <taxon>Astyanax</taxon>
    </lineage>
</organism>
<reference evidence="5" key="3">
    <citation type="submission" date="2025-08" db="UniProtKB">
        <authorList>
            <consortium name="Ensembl"/>
        </authorList>
    </citation>
    <scope>IDENTIFICATION</scope>
</reference>
<dbReference type="SMART" id="SM00406">
    <property type="entry name" value="IGv"/>
    <property type="match status" value="1"/>
</dbReference>
<dbReference type="InterPro" id="IPR013106">
    <property type="entry name" value="Ig_V-set"/>
</dbReference>
<dbReference type="GO" id="GO:0002250">
    <property type="term" value="P:adaptive immune response"/>
    <property type="evidence" value="ECO:0007669"/>
    <property type="project" value="InterPro"/>
</dbReference>
<dbReference type="Bgee" id="ENSAMXG00000029473">
    <property type="expression patterns" value="Expressed in pharyngeal gill and 4 other cell types or tissues"/>
</dbReference>
<dbReference type="Proteomes" id="UP000018467">
    <property type="component" value="Unassembled WGS sequence"/>
</dbReference>
<dbReference type="GeneID" id="103036218"/>
<feature type="compositionally biased region" description="Polar residues" evidence="1">
    <location>
        <begin position="235"/>
        <end position="247"/>
    </location>
</feature>
<evidence type="ECO:0000313" key="6">
    <source>
        <dbReference type="Proteomes" id="UP000018467"/>
    </source>
</evidence>
<evidence type="ECO:0000256" key="3">
    <source>
        <dbReference type="SAM" id="SignalP"/>
    </source>
</evidence>
<evidence type="ECO:0000256" key="1">
    <source>
        <dbReference type="SAM" id="MobiDB-lite"/>
    </source>
</evidence>
<dbReference type="InterPro" id="IPR036179">
    <property type="entry name" value="Ig-like_dom_sf"/>
</dbReference>
<dbReference type="Pfam" id="PF07686">
    <property type="entry name" value="V-set"/>
    <property type="match status" value="1"/>
</dbReference>
<evidence type="ECO:0000259" key="4">
    <source>
        <dbReference type="SMART" id="SM00406"/>
    </source>
</evidence>
<keyword evidence="2" id="KW-1133">Transmembrane helix</keyword>
<evidence type="ECO:0000256" key="2">
    <source>
        <dbReference type="SAM" id="Phobius"/>
    </source>
</evidence>
<dbReference type="PANTHER" id="PTHR15343">
    <property type="entry name" value="CD7"/>
    <property type="match status" value="1"/>
</dbReference>
<feature type="domain" description="Immunoglobulin V-set" evidence="4">
    <location>
        <begin position="31"/>
        <end position="110"/>
    </location>
</feature>
<dbReference type="GeneTree" id="ENSGT01030000235061"/>
<reference evidence="6" key="2">
    <citation type="journal article" date="2014" name="Nat. Commun.">
        <title>The cavefish genome reveals candidate genes for eye loss.</title>
        <authorList>
            <person name="McGaugh S.E."/>
            <person name="Gross J.B."/>
            <person name="Aken B."/>
            <person name="Blin M."/>
            <person name="Borowsky R."/>
            <person name="Chalopin D."/>
            <person name="Hinaux H."/>
            <person name="Jeffery W.R."/>
            <person name="Keene A."/>
            <person name="Ma L."/>
            <person name="Minx P."/>
            <person name="Murphy D."/>
            <person name="O'Quin K.E."/>
            <person name="Retaux S."/>
            <person name="Rohner N."/>
            <person name="Searle S.M."/>
            <person name="Stahl B.A."/>
            <person name="Tabin C."/>
            <person name="Volff J.N."/>
            <person name="Yoshizawa M."/>
            <person name="Warren W.C."/>
        </authorList>
    </citation>
    <scope>NUCLEOTIDE SEQUENCE [LARGE SCALE GENOMIC DNA]</scope>
    <source>
        <strain evidence="6">female</strain>
    </source>
</reference>
<dbReference type="GO" id="GO:0016020">
    <property type="term" value="C:membrane"/>
    <property type="evidence" value="ECO:0007669"/>
    <property type="project" value="InterPro"/>
</dbReference>
<dbReference type="SUPFAM" id="SSF48726">
    <property type="entry name" value="Immunoglobulin"/>
    <property type="match status" value="1"/>
</dbReference>
<dbReference type="GO" id="GO:0038023">
    <property type="term" value="F:signaling receptor activity"/>
    <property type="evidence" value="ECO:0007669"/>
    <property type="project" value="InterPro"/>
</dbReference>
<accession>A0A3B1KDE3</accession>
<reference evidence="5" key="4">
    <citation type="submission" date="2025-09" db="UniProtKB">
        <authorList>
            <consortium name="Ensembl"/>
        </authorList>
    </citation>
    <scope>IDENTIFICATION</scope>
</reference>
<keyword evidence="3" id="KW-0732">Signal</keyword>
<feature type="transmembrane region" description="Helical" evidence="2">
    <location>
        <begin position="142"/>
        <end position="162"/>
    </location>
</feature>
<dbReference type="RefSeq" id="XP_007237952.2">
    <property type="nucleotide sequence ID" value="XM_007237890.3"/>
</dbReference>
<keyword evidence="6" id="KW-1185">Reference proteome</keyword>
<keyword evidence="2" id="KW-0812">Transmembrane</keyword>
<dbReference type="Ensembl" id="ENSAMXT00000044345.1">
    <property type="protein sequence ID" value="ENSAMXP00000052508.1"/>
    <property type="gene ID" value="ENSAMXG00000029473.1"/>
</dbReference>
<dbReference type="InParanoid" id="A0A3B1KDE3"/>